<evidence type="ECO:0000256" key="2">
    <source>
        <dbReference type="SAM" id="SignalP"/>
    </source>
</evidence>
<evidence type="ECO:0000313" key="3">
    <source>
        <dbReference type="EMBL" id="HJA71991.1"/>
    </source>
</evidence>
<reference evidence="3" key="2">
    <citation type="submission" date="2021-04" db="EMBL/GenBank/DDBJ databases">
        <authorList>
            <person name="Gilroy R."/>
        </authorList>
    </citation>
    <scope>NUCLEOTIDE SEQUENCE</scope>
    <source>
        <strain evidence="3">CHK178-16964</strain>
    </source>
</reference>
<protein>
    <submittedName>
        <fullName evidence="3">Uncharacterized protein</fullName>
    </submittedName>
</protein>
<name>A0A9D2HII5_9FIRM</name>
<reference evidence="3" key="1">
    <citation type="journal article" date="2021" name="PeerJ">
        <title>Extensive microbial diversity within the chicken gut microbiome revealed by metagenomics and culture.</title>
        <authorList>
            <person name="Gilroy R."/>
            <person name="Ravi A."/>
            <person name="Getino M."/>
            <person name="Pursley I."/>
            <person name="Horton D.L."/>
            <person name="Alikhan N.F."/>
            <person name="Baker D."/>
            <person name="Gharbi K."/>
            <person name="Hall N."/>
            <person name="Watson M."/>
            <person name="Adriaenssens E.M."/>
            <person name="Foster-Nyarko E."/>
            <person name="Jarju S."/>
            <person name="Secka A."/>
            <person name="Antonio M."/>
            <person name="Oren A."/>
            <person name="Chaudhuri R.R."/>
            <person name="La Ragione R."/>
            <person name="Hildebrand F."/>
            <person name="Pallen M.J."/>
        </authorList>
    </citation>
    <scope>NUCLEOTIDE SEQUENCE</scope>
    <source>
        <strain evidence="3">CHK178-16964</strain>
    </source>
</reference>
<evidence type="ECO:0000256" key="1">
    <source>
        <dbReference type="SAM" id="MobiDB-lite"/>
    </source>
</evidence>
<feature type="signal peptide" evidence="2">
    <location>
        <begin position="1"/>
        <end position="19"/>
    </location>
</feature>
<comment type="caution">
    <text evidence="3">The sequence shown here is derived from an EMBL/GenBank/DDBJ whole genome shotgun (WGS) entry which is preliminary data.</text>
</comment>
<feature type="chain" id="PRO_5038482610" evidence="2">
    <location>
        <begin position="20"/>
        <end position="366"/>
    </location>
</feature>
<accession>A0A9D2HII5</accession>
<keyword evidence="2" id="KW-0732">Signal</keyword>
<dbReference type="EMBL" id="DWZA01000091">
    <property type="protein sequence ID" value="HJA71991.1"/>
    <property type="molecule type" value="Genomic_DNA"/>
</dbReference>
<dbReference type="PROSITE" id="PS51257">
    <property type="entry name" value="PROKAR_LIPOPROTEIN"/>
    <property type="match status" value="1"/>
</dbReference>
<evidence type="ECO:0000313" key="4">
    <source>
        <dbReference type="Proteomes" id="UP000823900"/>
    </source>
</evidence>
<gene>
    <name evidence="3" type="ORF">IAA07_10545</name>
</gene>
<dbReference type="AlphaFoldDB" id="A0A9D2HII5"/>
<proteinExistence type="predicted"/>
<dbReference type="Proteomes" id="UP000823900">
    <property type="component" value="Unassembled WGS sequence"/>
</dbReference>
<organism evidence="3 4">
    <name type="scientific">Candidatus Lachnoclostridium stercoravium</name>
    <dbReference type="NCBI Taxonomy" id="2838633"/>
    <lineage>
        <taxon>Bacteria</taxon>
        <taxon>Bacillati</taxon>
        <taxon>Bacillota</taxon>
        <taxon>Clostridia</taxon>
        <taxon>Lachnospirales</taxon>
        <taxon>Lachnospiraceae</taxon>
    </lineage>
</organism>
<feature type="region of interest" description="Disordered" evidence="1">
    <location>
        <begin position="23"/>
        <end position="61"/>
    </location>
</feature>
<feature type="compositionally biased region" description="Acidic residues" evidence="1">
    <location>
        <begin position="31"/>
        <end position="61"/>
    </location>
</feature>
<sequence length="366" mass="41051">MKKSVVWLMAGALMLSVTACGGKETASTAEAVEEEVDTELEEEETEEETEETEPEETEPDYAEIVPDELQGVWGDTGVEGLLSLYAFEGDNVETYVVNTGVGASGFFSGTYTVEDDKINYDFGNSTGYSNFTYDDGTFAMFNANDQEIKKLTAADVMEYLTQEESSGNNPGVICLADLIINYYPDTEESSAASEKKDAANAAIKAAGEAALQKMNTTYDKVQKLTWYQHQNEPQYTDITCYIYPYIGRMDDGYTWLRVALNYTDAQTDAGWIFFDHVIFSVDGENTTKTFSRDEIVRDNDTEVWETADFEPNASEIQLLKDIANSTETIIRFEGDEYYEDHVVNDKEKEAIVDVLTAYDYLTNYSE</sequence>